<sequence>MLLSHRPTGFGGLADDLAFDVVEFPDPVEGLAGNVGPGCLSDIVEVAP</sequence>
<evidence type="ECO:0000313" key="2">
    <source>
        <dbReference type="Proteomes" id="UP000199541"/>
    </source>
</evidence>
<comment type="caution">
    <text evidence="1">The sequence shown here is derived from an EMBL/GenBank/DDBJ whole genome shotgun (WGS) entry which is preliminary data.</text>
</comment>
<accession>A0A1H2RPA6</accession>
<organism evidence="1 2">
    <name type="scientific">Allgaiera indica</name>
    <dbReference type="NCBI Taxonomy" id="765699"/>
    <lineage>
        <taxon>Bacteria</taxon>
        <taxon>Pseudomonadati</taxon>
        <taxon>Pseudomonadota</taxon>
        <taxon>Alphaproteobacteria</taxon>
        <taxon>Rhodobacterales</taxon>
        <taxon>Paracoccaceae</taxon>
        <taxon>Allgaiera</taxon>
    </lineage>
</organism>
<protein>
    <submittedName>
        <fullName evidence="1">Uncharacterized protein</fullName>
    </submittedName>
</protein>
<gene>
    <name evidence="1" type="ORF">SAMN05444006_10294</name>
</gene>
<reference evidence="1 2" key="1">
    <citation type="submission" date="2016-10" db="EMBL/GenBank/DDBJ databases">
        <authorList>
            <person name="Varghese N."/>
            <person name="Submissions S."/>
        </authorList>
    </citation>
    <scope>NUCLEOTIDE SEQUENCE [LARGE SCALE GENOMIC DNA]</scope>
    <source>
        <strain evidence="1 2">DSM 24802</strain>
    </source>
</reference>
<name>A0A1H2RPA6_9RHOB</name>
<dbReference type="Proteomes" id="UP000199541">
    <property type="component" value="Unassembled WGS sequence"/>
</dbReference>
<evidence type="ECO:0000313" key="1">
    <source>
        <dbReference type="EMBL" id="SDW21343.1"/>
    </source>
</evidence>
<keyword evidence="2" id="KW-1185">Reference proteome</keyword>
<proteinExistence type="predicted"/>
<dbReference type="EMBL" id="FNOB01000002">
    <property type="protein sequence ID" value="SDW21343.1"/>
    <property type="molecule type" value="Genomic_DNA"/>
</dbReference>